<evidence type="ECO:0000313" key="5">
    <source>
        <dbReference type="EMBL" id="UOO93789.1"/>
    </source>
</evidence>
<dbReference type="Pfam" id="PF11495">
    <property type="entry name" value="Regulator_TrmB"/>
    <property type="match status" value="1"/>
</dbReference>
<evidence type="ECO:0000313" key="4">
    <source>
        <dbReference type="EMBL" id="GAA0470790.1"/>
    </source>
</evidence>
<evidence type="ECO:0000259" key="2">
    <source>
        <dbReference type="Pfam" id="PF01978"/>
    </source>
</evidence>
<dbReference type="RefSeq" id="WP_244698148.1">
    <property type="nucleotide sequence ID" value="NZ_BAAADN010000047.1"/>
</dbReference>
<keyword evidence="6" id="KW-1185">Reference proteome</keyword>
<dbReference type="PANTHER" id="PTHR34293:SF1">
    <property type="entry name" value="HTH-TYPE TRANSCRIPTIONAL REGULATOR TRMBL2"/>
    <property type="match status" value="1"/>
</dbReference>
<dbReference type="SUPFAM" id="SSF46785">
    <property type="entry name" value="Winged helix' DNA-binding domain"/>
    <property type="match status" value="1"/>
</dbReference>
<dbReference type="Gene3D" id="1.10.10.10">
    <property type="entry name" value="Winged helix-like DNA-binding domain superfamily/Winged helix DNA-binding domain"/>
    <property type="match status" value="1"/>
</dbReference>
<dbReference type="Gene3D" id="2.30.30.690">
    <property type="match status" value="1"/>
</dbReference>
<protein>
    <submittedName>
        <fullName evidence="4">Transcriptional regulator TrmB</fullName>
    </submittedName>
    <submittedName>
        <fullName evidence="5">TrmB family transcriptional regulator</fullName>
    </submittedName>
</protein>
<dbReference type="InterPro" id="IPR002831">
    <property type="entry name" value="Tscrpt_reg_TrmB_N"/>
</dbReference>
<feature type="domain" description="Transcription regulator TrmB C-terminal" evidence="3">
    <location>
        <begin position="113"/>
        <end position="344"/>
    </location>
</feature>
<dbReference type="KEGG" id="hdo:MUK72_07350"/>
<dbReference type="EMBL" id="CP095005">
    <property type="protein sequence ID" value="UOO93789.1"/>
    <property type="molecule type" value="Genomic_DNA"/>
</dbReference>
<reference evidence="5" key="2">
    <citation type="submission" date="2022-04" db="EMBL/GenBank/DDBJ databases">
        <title>Sequencing and genomic assembly of Halococcus dombrowskii.</title>
        <authorList>
            <person name="Lim S.W."/>
            <person name="MacLea K.S."/>
        </authorList>
    </citation>
    <scope>NUCLEOTIDE SEQUENCE</scope>
    <source>
        <strain evidence="5">H4</strain>
    </source>
</reference>
<dbReference type="InterPro" id="IPR036388">
    <property type="entry name" value="WH-like_DNA-bd_sf"/>
</dbReference>
<comment type="similarity">
    <text evidence="1">Belongs to the transcriptional regulator TrmB family.</text>
</comment>
<feature type="domain" description="Transcription regulator TrmB N-terminal" evidence="2">
    <location>
        <begin position="16"/>
        <end position="81"/>
    </location>
</feature>
<dbReference type="InterPro" id="IPR021586">
    <property type="entry name" value="Tscrpt_reg_TrmB_C"/>
</dbReference>
<evidence type="ECO:0000256" key="1">
    <source>
        <dbReference type="ARBA" id="ARBA00007287"/>
    </source>
</evidence>
<dbReference type="AlphaFoldDB" id="A0AAV3SIV3"/>
<dbReference type="SUPFAM" id="SSF159071">
    <property type="entry name" value="TrmB C-terminal domain-like"/>
    <property type="match status" value="1"/>
</dbReference>
<dbReference type="EMBL" id="BAAADN010000047">
    <property type="protein sequence ID" value="GAA0470790.1"/>
    <property type="molecule type" value="Genomic_DNA"/>
</dbReference>
<proteinExistence type="inferred from homology"/>
<dbReference type="Proteomes" id="UP000830542">
    <property type="component" value="Chromosome"/>
</dbReference>
<dbReference type="InterPro" id="IPR036390">
    <property type="entry name" value="WH_DNA-bd_sf"/>
</dbReference>
<dbReference type="InterPro" id="IPR051797">
    <property type="entry name" value="TrmB-like"/>
</dbReference>
<sequence>MASEDLGGELARINERFDLSEYETSAYLAVLDHGRLTAAAITERTDIPQPRVYDTVRDLEERGLVELKESRPIEVLAIDPEEAFGDIHASLDTLVGDLESRYTTPARDAEAASLVKSRSTILRYLETAIENAEYELNLSLTPALVERFEDSLAARREAGVTIELLLTPATDVPSPDDYDYTAIATAVRARHGITTPILAVADGTHAVYATQDALVADRERYGVVFNRSELGFLVSGFFDTLLWTTADVLLDRGNERSFPRRYASIRRCVADLVESEGEFDAHVEGRDVETGERRSVAGPVVDIESNTTNLTARLTVETDAGTISVGGQAATYEDIEAHELRIERR</sequence>
<organism evidence="4 7">
    <name type="scientific">Halococcus dombrowskii</name>
    <dbReference type="NCBI Taxonomy" id="179637"/>
    <lineage>
        <taxon>Archaea</taxon>
        <taxon>Methanobacteriati</taxon>
        <taxon>Methanobacteriota</taxon>
        <taxon>Stenosarchaea group</taxon>
        <taxon>Halobacteria</taxon>
        <taxon>Halobacteriales</taxon>
        <taxon>Halococcaceae</taxon>
        <taxon>Halococcus</taxon>
    </lineage>
</organism>
<name>A0AAV3SIV3_HALDO</name>
<dbReference type="CDD" id="cd09124">
    <property type="entry name" value="PLDc_like_TrmB_middle"/>
    <property type="match status" value="1"/>
</dbReference>
<dbReference type="Proteomes" id="UP001500962">
    <property type="component" value="Unassembled WGS sequence"/>
</dbReference>
<dbReference type="PANTHER" id="PTHR34293">
    <property type="entry name" value="HTH-TYPE TRANSCRIPTIONAL REGULATOR TRMBL2"/>
    <property type="match status" value="1"/>
</dbReference>
<evidence type="ECO:0000313" key="6">
    <source>
        <dbReference type="Proteomes" id="UP000830542"/>
    </source>
</evidence>
<evidence type="ECO:0000313" key="7">
    <source>
        <dbReference type="Proteomes" id="UP001500962"/>
    </source>
</evidence>
<dbReference type="NCBIfam" id="NF047392">
    <property type="entry name" value="TransRegTrmBHalo"/>
    <property type="match status" value="1"/>
</dbReference>
<reference evidence="4" key="1">
    <citation type="journal article" date="2014" name="Int. J. Syst. Evol. Microbiol.">
        <title>Complete genome sequence of Corynebacterium casei LMG S-19264T (=DSM 44701T), isolated from a smear-ripened cheese.</title>
        <authorList>
            <consortium name="US DOE Joint Genome Institute (JGI-PGF)"/>
            <person name="Walter F."/>
            <person name="Albersmeier A."/>
            <person name="Kalinowski J."/>
            <person name="Ruckert C."/>
        </authorList>
    </citation>
    <scope>NUCLEOTIDE SEQUENCE</scope>
    <source>
        <strain evidence="4">JCM 12289</strain>
    </source>
</reference>
<reference evidence="4" key="3">
    <citation type="submission" date="2023-12" db="EMBL/GenBank/DDBJ databases">
        <authorList>
            <person name="Sun Q."/>
            <person name="Inoue M."/>
        </authorList>
    </citation>
    <scope>NUCLEOTIDE SEQUENCE</scope>
    <source>
        <strain evidence="4">JCM 12289</strain>
    </source>
</reference>
<accession>A0AAV3SIV3</accession>
<dbReference type="Pfam" id="PF01978">
    <property type="entry name" value="TrmB"/>
    <property type="match status" value="1"/>
</dbReference>
<gene>
    <name evidence="4" type="primary">trmB</name>
    <name evidence="4" type="ORF">GCM10008985_29660</name>
    <name evidence="5" type="ORF">MUK72_07350</name>
</gene>
<dbReference type="GeneID" id="71761652"/>
<evidence type="ECO:0000259" key="3">
    <source>
        <dbReference type="Pfam" id="PF11495"/>
    </source>
</evidence>